<evidence type="ECO:0000313" key="2">
    <source>
        <dbReference type="Proteomes" id="UP000441523"/>
    </source>
</evidence>
<comment type="caution">
    <text evidence="1">The sequence shown here is derived from an EMBL/GenBank/DDBJ whole genome shotgun (WGS) entry which is preliminary data.</text>
</comment>
<evidence type="ECO:0000313" key="1">
    <source>
        <dbReference type="EMBL" id="KAB1069933.1"/>
    </source>
</evidence>
<name>A0A6N6MHV1_9HYPH</name>
<proteinExistence type="predicted"/>
<dbReference type="Proteomes" id="UP000441523">
    <property type="component" value="Unassembled WGS sequence"/>
</dbReference>
<sequence length="294" mass="32835">MAVAIGYHLYVDEAGDDGVDRVRPLDPDGSSEWFVLAGVLVRSHRRGELQGCLQRMKAATGLAPHEMLHFRDLGLEAQRAAIAELAAFRAGLVVVASNKRNMRRYRNRRVEAKNMEVNSQGRSRPQSYNYFYNGLLRYMLETVSAEANRWNKAAGTPNLGVYTTVSYRKGFNISQTKAYLHKLKVARHGPGYFNSKRQITWATLSPSDLEMTRAKAEPALQIADCVASAVYRALDEDRFGTVRPELLEIMAPRLLRPALTMSPEAYGFKLLPDGFKGPASADQRRGLQAVGIFL</sequence>
<keyword evidence="2" id="KW-1185">Reference proteome</keyword>
<dbReference type="InterPro" id="IPR024524">
    <property type="entry name" value="DUF3800"/>
</dbReference>
<dbReference type="AlphaFoldDB" id="A0A6N6MHV1"/>
<dbReference type="EMBL" id="VZZJ01000034">
    <property type="protein sequence ID" value="KAB1069933.1"/>
    <property type="molecule type" value="Genomic_DNA"/>
</dbReference>
<gene>
    <name evidence="1" type="ORF">F6X51_24135</name>
</gene>
<organism evidence="1 2">
    <name type="scientific">Methylobacterium planeticum</name>
    <dbReference type="NCBI Taxonomy" id="2615211"/>
    <lineage>
        <taxon>Bacteria</taxon>
        <taxon>Pseudomonadati</taxon>
        <taxon>Pseudomonadota</taxon>
        <taxon>Alphaproteobacteria</taxon>
        <taxon>Hyphomicrobiales</taxon>
        <taxon>Methylobacteriaceae</taxon>
        <taxon>Methylobacterium</taxon>
    </lineage>
</organism>
<protein>
    <submittedName>
        <fullName evidence="1">DUF3800 domain-containing protein</fullName>
    </submittedName>
</protein>
<dbReference type="Pfam" id="PF12686">
    <property type="entry name" value="DUF3800"/>
    <property type="match status" value="1"/>
</dbReference>
<reference evidence="1 2" key="1">
    <citation type="submission" date="2019-09" db="EMBL/GenBank/DDBJ databases">
        <title>YIM 132548 draft genome.</title>
        <authorList>
            <person name="Jiang L."/>
        </authorList>
    </citation>
    <scope>NUCLEOTIDE SEQUENCE [LARGE SCALE GENOMIC DNA]</scope>
    <source>
        <strain evidence="1 2">YIM 132548</strain>
    </source>
</reference>
<accession>A0A6N6MHV1</accession>